<accession>X1LKF4</accession>
<dbReference type="SMART" id="SM00855">
    <property type="entry name" value="PGAM"/>
    <property type="match status" value="1"/>
</dbReference>
<sequence>MSRLLLVRHGDTELNSAERYWGYSDIKLSAAGFRQAERLCDRLAMEKIDAIYSSNLSRASVTAEIVASGHQLNVATCVELREVNFGEIEGLTYAEVSQLYPEVAKLWVERSPKLQYPGGESSDEFNNRVSKFLDRLKKHTLEETILIVAHSGVLRTLICQLLGIELQHRWQIHLDFASLSILETYPQGTILSLLNDISHLREVGE</sequence>
<dbReference type="Gene3D" id="3.40.50.1240">
    <property type="entry name" value="Phosphoglycerate mutase-like"/>
    <property type="match status" value="1"/>
</dbReference>
<dbReference type="InterPro" id="IPR050275">
    <property type="entry name" value="PGM_Phosphatase"/>
</dbReference>
<dbReference type="GO" id="GO:0005737">
    <property type="term" value="C:cytoplasm"/>
    <property type="evidence" value="ECO:0007669"/>
    <property type="project" value="TreeGrafter"/>
</dbReference>
<gene>
    <name evidence="1" type="ORF">S06H3_36945</name>
</gene>
<dbReference type="AlphaFoldDB" id="X1LKF4"/>
<name>X1LKF4_9ZZZZ</name>
<reference evidence="1" key="1">
    <citation type="journal article" date="2014" name="Front. Microbiol.">
        <title>High frequency of phylogenetically diverse reductive dehalogenase-homologous genes in deep subseafloor sedimentary metagenomes.</title>
        <authorList>
            <person name="Kawai M."/>
            <person name="Futagami T."/>
            <person name="Toyoda A."/>
            <person name="Takaki Y."/>
            <person name="Nishi S."/>
            <person name="Hori S."/>
            <person name="Arai W."/>
            <person name="Tsubouchi T."/>
            <person name="Morono Y."/>
            <person name="Uchiyama I."/>
            <person name="Ito T."/>
            <person name="Fujiyama A."/>
            <person name="Inagaki F."/>
            <person name="Takami H."/>
        </authorList>
    </citation>
    <scope>NUCLEOTIDE SEQUENCE</scope>
    <source>
        <strain evidence="1">Expedition CK06-06</strain>
    </source>
</reference>
<dbReference type="PANTHER" id="PTHR48100">
    <property type="entry name" value="BROAD-SPECIFICITY PHOSPHATASE YOR283W-RELATED"/>
    <property type="match status" value="1"/>
</dbReference>
<dbReference type="GO" id="GO:0009236">
    <property type="term" value="P:cobalamin biosynthetic process"/>
    <property type="evidence" value="ECO:0007669"/>
    <property type="project" value="InterPro"/>
</dbReference>
<evidence type="ECO:0000313" key="1">
    <source>
        <dbReference type="EMBL" id="GAI19857.1"/>
    </source>
</evidence>
<dbReference type="InterPro" id="IPR013078">
    <property type="entry name" value="His_Pase_superF_clade-1"/>
</dbReference>
<dbReference type="PIRSF" id="PIRSF000709">
    <property type="entry name" value="6PFK_2-Ptase"/>
    <property type="match status" value="1"/>
</dbReference>
<comment type="caution">
    <text evidence="1">The sequence shown here is derived from an EMBL/GenBank/DDBJ whole genome shotgun (WGS) entry which is preliminary data.</text>
</comment>
<dbReference type="InterPro" id="IPR029033">
    <property type="entry name" value="His_PPase_superfam"/>
</dbReference>
<dbReference type="EMBL" id="BARV01022399">
    <property type="protein sequence ID" value="GAI19857.1"/>
    <property type="molecule type" value="Genomic_DNA"/>
</dbReference>
<proteinExistence type="predicted"/>
<dbReference type="SUPFAM" id="SSF53254">
    <property type="entry name" value="Phosphoglycerate mutase-like"/>
    <property type="match status" value="1"/>
</dbReference>
<evidence type="ECO:0008006" key="2">
    <source>
        <dbReference type="Google" id="ProtNLM"/>
    </source>
</evidence>
<dbReference type="NCBIfam" id="TIGR03162">
    <property type="entry name" value="ribazole_cobC"/>
    <property type="match status" value="1"/>
</dbReference>
<dbReference type="Pfam" id="PF00300">
    <property type="entry name" value="His_Phos_1"/>
    <property type="match status" value="1"/>
</dbReference>
<dbReference type="CDD" id="cd07067">
    <property type="entry name" value="HP_PGM_like"/>
    <property type="match status" value="1"/>
</dbReference>
<dbReference type="GO" id="GO:0043755">
    <property type="term" value="F:alpha-ribazole phosphatase activity"/>
    <property type="evidence" value="ECO:0007669"/>
    <property type="project" value="InterPro"/>
</dbReference>
<organism evidence="1">
    <name type="scientific">marine sediment metagenome</name>
    <dbReference type="NCBI Taxonomy" id="412755"/>
    <lineage>
        <taxon>unclassified sequences</taxon>
        <taxon>metagenomes</taxon>
        <taxon>ecological metagenomes</taxon>
    </lineage>
</organism>
<dbReference type="InterPro" id="IPR017578">
    <property type="entry name" value="Ribazole_CobC"/>
</dbReference>
<protein>
    <recommendedName>
        <fullName evidence="2">Alpha-ribazole phosphatase</fullName>
    </recommendedName>
</protein>
<dbReference type="PANTHER" id="PTHR48100:SF1">
    <property type="entry name" value="HISTIDINE PHOSPHATASE FAMILY PROTEIN-RELATED"/>
    <property type="match status" value="1"/>
</dbReference>